<evidence type="ECO:0000313" key="3">
    <source>
        <dbReference type="EMBL" id="KZV87628.1"/>
    </source>
</evidence>
<name>A0A165ET97_EXIGL</name>
<feature type="compositionally biased region" description="Polar residues" evidence="2">
    <location>
        <begin position="245"/>
        <end position="258"/>
    </location>
</feature>
<dbReference type="InParanoid" id="A0A165ET97"/>
<dbReference type="EMBL" id="KV426119">
    <property type="protein sequence ID" value="KZV87628.1"/>
    <property type="molecule type" value="Genomic_DNA"/>
</dbReference>
<feature type="coiled-coil region" evidence="1">
    <location>
        <begin position="106"/>
        <end position="140"/>
    </location>
</feature>
<evidence type="ECO:0000256" key="1">
    <source>
        <dbReference type="SAM" id="Coils"/>
    </source>
</evidence>
<accession>A0A165ET97</accession>
<evidence type="ECO:0000256" key="2">
    <source>
        <dbReference type="SAM" id="MobiDB-lite"/>
    </source>
</evidence>
<feature type="compositionally biased region" description="Basic and acidic residues" evidence="2">
    <location>
        <begin position="182"/>
        <end position="194"/>
    </location>
</feature>
<feature type="compositionally biased region" description="Polar residues" evidence="2">
    <location>
        <begin position="266"/>
        <end position="286"/>
    </location>
</feature>
<feature type="compositionally biased region" description="Polar residues" evidence="2">
    <location>
        <begin position="388"/>
        <end position="409"/>
    </location>
</feature>
<evidence type="ECO:0000313" key="4">
    <source>
        <dbReference type="Proteomes" id="UP000077266"/>
    </source>
</evidence>
<feature type="compositionally biased region" description="Polar residues" evidence="2">
    <location>
        <begin position="74"/>
        <end position="91"/>
    </location>
</feature>
<keyword evidence="1" id="KW-0175">Coiled coil</keyword>
<proteinExistence type="predicted"/>
<dbReference type="Proteomes" id="UP000077266">
    <property type="component" value="Unassembled WGS sequence"/>
</dbReference>
<keyword evidence="4" id="KW-1185">Reference proteome</keyword>
<organism evidence="3 4">
    <name type="scientific">Exidia glandulosa HHB12029</name>
    <dbReference type="NCBI Taxonomy" id="1314781"/>
    <lineage>
        <taxon>Eukaryota</taxon>
        <taxon>Fungi</taxon>
        <taxon>Dikarya</taxon>
        <taxon>Basidiomycota</taxon>
        <taxon>Agaricomycotina</taxon>
        <taxon>Agaricomycetes</taxon>
        <taxon>Auriculariales</taxon>
        <taxon>Exidiaceae</taxon>
        <taxon>Exidia</taxon>
    </lineage>
</organism>
<feature type="region of interest" description="Disordered" evidence="2">
    <location>
        <begin position="149"/>
        <end position="299"/>
    </location>
</feature>
<gene>
    <name evidence="3" type="ORF">EXIGLDRAFT_196633</name>
</gene>
<feature type="region of interest" description="Disordered" evidence="2">
    <location>
        <begin position="42"/>
        <end position="91"/>
    </location>
</feature>
<dbReference type="AlphaFoldDB" id="A0A165ET97"/>
<feature type="region of interest" description="Disordered" evidence="2">
    <location>
        <begin position="371"/>
        <end position="409"/>
    </location>
</feature>
<feature type="compositionally biased region" description="Basic and acidic residues" evidence="2">
    <location>
        <begin position="149"/>
        <end position="160"/>
    </location>
</feature>
<reference evidence="3 4" key="1">
    <citation type="journal article" date="2016" name="Mol. Biol. Evol.">
        <title>Comparative Genomics of Early-Diverging Mushroom-Forming Fungi Provides Insights into the Origins of Lignocellulose Decay Capabilities.</title>
        <authorList>
            <person name="Nagy L.G."/>
            <person name="Riley R."/>
            <person name="Tritt A."/>
            <person name="Adam C."/>
            <person name="Daum C."/>
            <person name="Floudas D."/>
            <person name="Sun H."/>
            <person name="Yadav J.S."/>
            <person name="Pangilinan J."/>
            <person name="Larsson K.H."/>
            <person name="Matsuura K."/>
            <person name="Barry K."/>
            <person name="Labutti K."/>
            <person name="Kuo R."/>
            <person name="Ohm R.A."/>
            <person name="Bhattacharya S.S."/>
            <person name="Shirouzu T."/>
            <person name="Yoshinaga Y."/>
            <person name="Martin F.M."/>
            <person name="Grigoriev I.V."/>
            <person name="Hibbett D.S."/>
        </authorList>
    </citation>
    <scope>NUCLEOTIDE SEQUENCE [LARGE SCALE GENOMIC DNA]</scope>
    <source>
        <strain evidence="3 4">HHB12029</strain>
    </source>
</reference>
<protein>
    <submittedName>
        <fullName evidence="3">Uncharacterized protein</fullName>
    </submittedName>
</protein>
<sequence length="456" mass="49012">MHRTERRWLAVHPGAFQLWLLPSPSVQHSALLVAMADADHPELSPKPNDASATVQSAALTPKSRKKGLQIKKSPASTPKQNQAPISPIDSVTPSFTRNLHKLISSNRRHKLEVVSLRTQVEKLQEENLVLDREASGLRSRVSSLELEHTDLRSLSRENERAPSPTPEARHTRRALAPLNAHVGDHHYGDQHPAPDSRALPCSGASGPSAQALASPSKVHTKRAGFSLPTRAAASPYRMPAPTPAGSYSTHTSPRSQFSAELPALTPHTSSPSSINTPLPTPSTSDFIQPLDKSTTSSSTTRKRLSVSALFGIPSAKKNRAALDRENDEMTPVTVVRSGSTRSAKVMMVTSISPDTSAASAAAAVASAYSKDASPGESSYATRGPSPYSAMSHSTTSSQRKVTPKSTMSRSTAGRVAFELAPFAHVRAVAGAEDQHRDYWRTHQHRHGYYGRAVGTC</sequence>